<gene>
    <name evidence="1" type="ORF">L1987_86568</name>
</gene>
<dbReference type="EMBL" id="CM042046">
    <property type="protein sequence ID" value="KAI3676952.1"/>
    <property type="molecule type" value="Genomic_DNA"/>
</dbReference>
<comment type="caution">
    <text evidence="1">The sequence shown here is derived from an EMBL/GenBank/DDBJ whole genome shotgun (WGS) entry which is preliminary data.</text>
</comment>
<evidence type="ECO:0000313" key="2">
    <source>
        <dbReference type="Proteomes" id="UP001056120"/>
    </source>
</evidence>
<reference evidence="1 2" key="2">
    <citation type="journal article" date="2022" name="Mol. Ecol. Resour.">
        <title>The genomes of chicory, endive, great burdock and yacon provide insights into Asteraceae paleo-polyploidization history and plant inulin production.</title>
        <authorList>
            <person name="Fan W."/>
            <person name="Wang S."/>
            <person name="Wang H."/>
            <person name="Wang A."/>
            <person name="Jiang F."/>
            <person name="Liu H."/>
            <person name="Zhao H."/>
            <person name="Xu D."/>
            <person name="Zhang Y."/>
        </authorList>
    </citation>
    <scope>NUCLEOTIDE SEQUENCE [LARGE SCALE GENOMIC DNA]</scope>
    <source>
        <strain evidence="2">cv. Yunnan</strain>
        <tissue evidence="1">Leaves</tissue>
    </source>
</reference>
<reference evidence="2" key="1">
    <citation type="journal article" date="2022" name="Mol. Ecol. Resour.">
        <title>The genomes of chicory, endive, great burdock and yacon provide insights into Asteraceae palaeo-polyploidization history and plant inulin production.</title>
        <authorList>
            <person name="Fan W."/>
            <person name="Wang S."/>
            <person name="Wang H."/>
            <person name="Wang A."/>
            <person name="Jiang F."/>
            <person name="Liu H."/>
            <person name="Zhao H."/>
            <person name="Xu D."/>
            <person name="Zhang Y."/>
        </authorList>
    </citation>
    <scope>NUCLEOTIDE SEQUENCE [LARGE SCALE GENOMIC DNA]</scope>
    <source>
        <strain evidence="2">cv. Yunnan</strain>
    </source>
</reference>
<evidence type="ECO:0000313" key="1">
    <source>
        <dbReference type="EMBL" id="KAI3676952.1"/>
    </source>
</evidence>
<organism evidence="1 2">
    <name type="scientific">Smallanthus sonchifolius</name>
    <dbReference type="NCBI Taxonomy" id="185202"/>
    <lineage>
        <taxon>Eukaryota</taxon>
        <taxon>Viridiplantae</taxon>
        <taxon>Streptophyta</taxon>
        <taxon>Embryophyta</taxon>
        <taxon>Tracheophyta</taxon>
        <taxon>Spermatophyta</taxon>
        <taxon>Magnoliopsida</taxon>
        <taxon>eudicotyledons</taxon>
        <taxon>Gunneridae</taxon>
        <taxon>Pentapetalae</taxon>
        <taxon>asterids</taxon>
        <taxon>campanulids</taxon>
        <taxon>Asterales</taxon>
        <taxon>Asteraceae</taxon>
        <taxon>Asteroideae</taxon>
        <taxon>Heliantheae alliance</taxon>
        <taxon>Millerieae</taxon>
        <taxon>Smallanthus</taxon>
    </lineage>
</organism>
<dbReference type="Proteomes" id="UP001056120">
    <property type="component" value="Linkage Group LG29"/>
</dbReference>
<name>A0ACB8XZ37_9ASTR</name>
<proteinExistence type="predicted"/>
<keyword evidence="2" id="KW-1185">Reference proteome</keyword>
<sequence length="164" mass="18615">MAESRTYFGRGNHRYFSGESELPTPTNLMFEFNEFDVWNVASSPEFHKTLAGSRISKKSVPSTENRTEVRRAALSLPVDVPDWSMILKQDLSENRKAGSDDDDFDDDLYGDGRDGDEDLLPPHEYLARGRIASFSVHEGIGRTLKGRDLSRVRNAVWKKIGFED</sequence>
<protein>
    <submittedName>
        <fullName evidence="1">Uncharacterized protein</fullName>
    </submittedName>
</protein>
<accession>A0ACB8XZ37</accession>